<dbReference type="OrthoDB" id="2293521at2"/>
<dbReference type="InterPro" id="IPR011008">
    <property type="entry name" value="Dimeric_a/b-barrel"/>
</dbReference>
<organism evidence="3 4">
    <name type="scientific">Paremcibacter congregatus</name>
    <dbReference type="NCBI Taxonomy" id="2043170"/>
    <lineage>
        <taxon>Bacteria</taxon>
        <taxon>Pseudomonadati</taxon>
        <taxon>Pseudomonadota</taxon>
        <taxon>Alphaproteobacteria</taxon>
        <taxon>Emcibacterales</taxon>
        <taxon>Emcibacteraceae</taxon>
        <taxon>Paremcibacter</taxon>
    </lineage>
</organism>
<dbReference type="InParanoid" id="A0A2G4YPF5"/>
<gene>
    <name evidence="3" type="ORF">CRD36_13505</name>
</gene>
<name>A0A2G4YPF5_9PROT</name>
<dbReference type="Proteomes" id="UP000229730">
    <property type="component" value="Unassembled WGS sequence"/>
</dbReference>
<comment type="caution">
    <text evidence="3">The sequence shown here is derived from an EMBL/GenBank/DDBJ whole genome shotgun (WGS) entry which is preliminary data.</text>
</comment>
<dbReference type="PANTHER" id="PTHR33606:SF3">
    <property type="entry name" value="PROTEIN YCII"/>
    <property type="match status" value="1"/>
</dbReference>
<comment type="similarity">
    <text evidence="1">Belongs to the YciI family.</text>
</comment>
<dbReference type="Gene3D" id="3.30.70.1060">
    <property type="entry name" value="Dimeric alpha+beta barrel"/>
    <property type="match status" value="1"/>
</dbReference>
<dbReference type="SUPFAM" id="SSF54909">
    <property type="entry name" value="Dimeric alpha+beta barrel"/>
    <property type="match status" value="1"/>
</dbReference>
<reference evidence="3 4" key="1">
    <citation type="submission" date="2017-10" db="EMBL/GenBank/DDBJ databases">
        <title>Frigbacter circumglobatus gen. nov. sp. nov., isolated from sediment cultured in situ.</title>
        <authorList>
            <person name="Zhao Z."/>
        </authorList>
    </citation>
    <scope>NUCLEOTIDE SEQUENCE [LARGE SCALE GENOMIC DNA]</scope>
    <source>
        <strain evidence="3 4">ZYL</strain>
    </source>
</reference>
<sequence length="100" mass="10850">MYFIILAEDKPDHLAVRMDIRPSHLAYAESEGCVVLAGPLLTDGADPKPRGSMLIIEAKDRAAAEAFAAEDPYAKAGLFAAVTIKPWMPALGDWLPLKKE</sequence>
<evidence type="ECO:0000256" key="1">
    <source>
        <dbReference type="ARBA" id="ARBA00007689"/>
    </source>
</evidence>
<protein>
    <recommendedName>
        <fullName evidence="2">YCII-related domain-containing protein</fullName>
    </recommendedName>
</protein>
<proteinExistence type="inferred from homology"/>
<dbReference type="InterPro" id="IPR051807">
    <property type="entry name" value="Sec-metab_biosynth-assoc"/>
</dbReference>
<dbReference type="AlphaFoldDB" id="A0A2G4YPF5"/>
<evidence type="ECO:0000259" key="2">
    <source>
        <dbReference type="Pfam" id="PF03795"/>
    </source>
</evidence>
<dbReference type="InterPro" id="IPR005545">
    <property type="entry name" value="YCII"/>
</dbReference>
<feature type="domain" description="YCII-related" evidence="2">
    <location>
        <begin position="1"/>
        <end position="87"/>
    </location>
</feature>
<keyword evidence="4" id="KW-1185">Reference proteome</keyword>
<accession>A0A2G4YPF5</accession>
<evidence type="ECO:0000313" key="3">
    <source>
        <dbReference type="EMBL" id="PHZ84204.1"/>
    </source>
</evidence>
<evidence type="ECO:0000313" key="4">
    <source>
        <dbReference type="Proteomes" id="UP000229730"/>
    </source>
</evidence>
<dbReference type="RefSeq" id="WP_099474126.1">
    <property type="nucleotide sequence ID" value="NZ_CP041025.1"/>
</dbReference>
<dbReference type="Pfam" id="PF03795">
    <property type="entry name" value="YCII"/>
    <property type="match status" value="1"/>
</dbReference>
<dbReference type="EMBL" id="PDEM01000025">
    <property type="protein sequence ID" value="PHZ84204.1"/>
    <property type="molecule type" value="Genomic_DNA"/>
</dbReference>
<dbReference type="FunCoup" id="A0A2G4YPF5">
    <property type="interactions" value="52"/>
</dbReference>
<dbReference type="PANTHER" id="PTHR33606">
    <property type="entry name" value="PROTEIN YCII"/>
    <property type="match status" value="1"/>
</dbReference>